<dbReference type="InterPro" id="IPR024214">
    <property type="entry name" value="DUF3843"/>
</dbReference>
<dbReference type="GeneID" id="77849751"/>
<evidence type="ECO:0000313" key="2">
    <source>
        <dbReference type="Proteomes" id="UP000006044"/>
    </source>
</evidence>
<dbReference type="EMBL" id="ADLE01000018">
    <property type="protein sequence ID" value="EJZ61894.1"/>
    <property type="molecule type" value="Genomic_DNA"/>
</dbReference>
<sequence>MNITLQQWLSRQPYTQTTDSDRYYTQLANRVYDLVNISPLKERLTEEATKSLCCDVVGYFADILSGTGLWATFLSHHRSLYGRILPFFPAENYYDGEVNREDLRVLLWYLLCTHDSLHEILSPLDNRLVATADTIYDLLESEYETAPDSPLLQEFCLPELNDTDDPEARYRFAEWLFWDSFLLGPSNRSLARQLSHEAQSKSHGDKERIAKLGELRRESLYTLPAGPLALFAHEWVSLLWQHTFPEEAEEKKELHPYYRQFTRETGGMPVKYIDSYSELDKFLTEGMQWGETEGGHLSHLAGKKNFILYVTPYKGMLIASDIAQCVCDPANPCYDPQVARRDALSLLTVPGRCPIDLLIYLCENRLLPDARFADGDSAFVAENWDFIARCLLQDYYRAV</sequence>
<dbReference type="RefSeq" id="WP_008862948.1">
    <property type="nucleotide sequence ID" value="NZ_JH815206.1"/>
</dbReference>
<organism evidence="1 2">
    <name type="scientific">Barnesiella intestinihominis YIT 11860</name>
    <dbReference type="NCBI Taxonomy" id="742726"/>
    <lineage>
        <taxon>Bacteria</taxon>
        <taxon>Pseudomonadati</taxon>
        <taxon>Bacteroidota</taxon>
        <taxon>Bacteroidia</taxon>
        <taxon>Bacteroidales</taxon>
        <taxon>Barnesiellaceae</taxon>
        <taxon>Barnesiella</taxon>
    </lineage>
</organism>
<dbReference type="OrthoDB" id="693120at2"/>
<keyword evidence="2" id="KW-1185">Reference proteome</keyword>
<dbReference type="AlphaFoldDB" id="K0X2R2"/>
<comment type="caution">
    <text evidence="1">The sequence shown here is derived from an EMBL/GenBank/DDBJ whole genome shotgun (WGS) entry which is preliminary data.</text>
</comment>
<reference evidence="1 2" key="1">
    <citation type="submission" date="2012-08" db="EMBL/GenBank/DDBJ databases">
        <title>The Genome Sequence of Barnesiella intestinihominis YIT 11860.</title>
        <authorList>
            <consortium name="The Broad Institute Genome Sequencing Platform"/>
            <person name="Earl A."/>
            <person name="Ward D."/>
            <person name="Feldgarden M."/>
            <person name="Gevers D."/>
            <person name="Morotomi M."/>
            <person name="Walker B."/>
            <person name="Young S.K."/>
            <person name="Zeng Q."/>
            <person name="Gargeya S."/>
            <person name="Fitzgerald M."/>
            <person name="Haas B."/>
            <person name="Abouelleil A."/>
            <person name="Alvarado L."/>
            <person name="Arachchi H.M."/>
            <person name="Berlin A.M."/>
            <person name="Chapman S.B."/>
            <person name="Goldberg J."/>
            <person name="Griggs A."/>
            <person name="Gujja S."/>
            <person name="Hansen M."/>
            <person name="Howarth C."/>
            <person name="Imamovic A."/>
            <person name="Larimer J."/>
            <person name="McCowen C."/>
            <person name="Montmayeur A."/>
            <person name="Murphy C."/>
            <person name="Neiman D."/>
            <person name="Pearson M."/>
            <person name="Priest M."/>
            <person name="Roberts A."/>
            <person name="Saif S."/>
            <person name="Shea T."/>
            <person name="Sisk P."/>
            <person name="Sykes S."/>
            <person name="Wortman J."/>
            <person name="Nusbaum C."/>
            <person name="Birren B."/>
        </authorList>
    </citation>
    <scope>NUCLEOTIDE SEQUENCE [LARGE SCALE GENOMIC DNA]</scope>
    <source>
        <strain evidence="1 2">YIT 11860</strain>
    </source>
</reference>
<dbReference type="STRING" id="742726.HMPREF9448_02570"/>
<dbReference type="HOGENOM" id="CLU_042006_0_0_10"/>
<protein>
    <recommendedName>
        <fullName evidence="3">DUF3843 family protein</fullName>
    </recommendedName>
</protein>
<dbReference type="Proteomes" id="UP000006044">
    <property type="component" value="Unassembled WGS sequence"/>
</dbReference>
<gene>
    <name evidence="1" type="ORF">HMPREF9448_02570</name>
</gene>
<evidence type="ECO:0008006" key="3">
    <source>
        <dbReference type="Google" id="ProtNLM"/>
    </source>
</evidence>
<accession>K0X2R2</accession>
<name>K0X2R2_9BACT</name>
<evidence type="ECO:0000313" key="1">
    <source>
        <dbReference type="EMBL" id="EJZ61894.1"/>
    </source>
</evidence>
<dbReference type="eggNOG" id="ENOG5032XC3">
    <property type="taxonomic scope" value="Bacteria"/>
</dbReference>
<proteinExistence type="predicted"/>
<dbReference type="Pfam" id="PF12954">
    <property type="entry name" value="DUF3843"/>
    <property type="match status" value="1"/>
</dbReference>